<dbReference type="GO" id="GO:0016787">
    <property type="term" value="F:hydrolase activity"/>
    <property type="evidence" value="ECO:0007669"/>
    <property type="project" value="UniProtKB-KW"/>
</dbReference>
<keyword evidence="5 7" id="KW-0067">ATP-binding</keyword>
<dbReference type="InterPro" id="IPR027417">
    <property type="entry name" value="P-loop_NTPase"/>
</dbReference>
<comment type="similarity">
    <text evidence="7">Belongs to the DEAD box helicase family.</text>
</comment>
<dbReference type="Pfam" id="PF00270">
    <property type="entry name" value="DEAD"/>
    <property type="match status" value="1"/>
</dbReference>
<keyword evidence="2 7" id="KW-0547">Nucleotide-binding</keyword>
<feature type="region of interest" description="Disordered" evidence="8">
    <location>
        <begin position="397"/>
        <end position="498"/>
    </location>
</feature>
<dbReference type="PANTHER" id="PTHR47963">
    <property type="entry name" value="DEAD-BOX ATP-DEPENDENT RNA HELICASE 47, MITOCHONDRIAL"/>
    <property type="match status" value="1"/>
</dbReference>
<feature type="compositionally biased region" description="Basic residues" evidence="8">
    <location>
        <begin position="475"/>
        <end position="484"/>
    </location>
</feature>
<feature type="compositionally biased region" description="Low complexity" evidence="8">
    <location>
        <begin position="454"/>
        <end position="469"/>
    </location>
</feature>
<evidence type="ECO:0000259" key="10">
    <source>
        <dbReference type="PROSITE" id="PS51194"/>
    </source>
</evidence>
<evidence type="ECO:0000256" key="1">
    <source>
        <dbReference type="ARBA" id="ARBA00012552"/>
    </source>
</evidence>
<dbReference type="InterPro" id="IPR014014">
    <property type="entry name" value="RNA_helicase_DEAD_Q_motif"/>
</dbReference>
<dbReference type="GO" id="GO:0033592">
    <property type="term" value="F:RNA strand annealing activity"/>
    <property type="evidence" value="ECO:0007669"/>
    <property type="project" value="TreeGrafter"/>
</dbReference>
<dbReference type="InterPro" id="IPR011545">
    <property type="entry name" value="DEAD/DEAH_box_helicase_dom"/>
</dbReference>
<dbReference type="SMART" id="SM00487">
    <property type="entry name" value="DEXDc"/>
    <property type="match status" value="1"/>
</dbReference>
<feature type="domain" description="Helicase ATP-binding" evidence="9">
    <location>
        <begin position="37"/>
        <end position="214"/>
    </location>
</feature>
<dbReference type="GO" id="GO:0005829">
    <property type="term" value="C:cytosol"/>
    <property type="evidence" value="ECO:0007669"/>
    <property type="project" value="TreeGrafter"/>
</dbReference>
<evidence type="ECO:0000256" key="7">
    <source>
        <dbReference type="RuleBase" id="RU000492"/>
    </source>
</evidence>
<evidence type="ECO:0000256" key="8">
    <source>
        <dbReference type="SAM" id="MobiDB-lite"/>
    </source>
</evidence>
<evidence type="ECO:0000259" key="11">
    <source>
        <dbReference type="PROSITE" id="PS51195"/>
    </source>
</evidence>
<evidence type="ECO:0000313" key="12">
    <source>
        <dbReference type="EMBL" id="QGF24412.1"/>
    </source>
</evidence>
<proteinExistence type="inferred from homology"/>
<dbReference type="GO" id="GO:0003724">
    <property type="term" value="F:RNA helicase activity"/>
    <property type="evidence" value="ECO:0007669"/>
    <property type="project" value="UniProtKB-EC"/>
</dbReference>
<evidence type="ECO:0000256" key="6">
    <source>
        <dbReference type="PROSITE-ProRule" id="PRU00552"/>
    </source>
</evidence>
<dbReference type="InterPro" id="IPR001650">
    <property type="entry name" value="Helicase_C-like"/>
</dbReference>
<dbReference type="PROSITE" id="PS51192">
    <property type="entry name" value="HELICASE_ATP_BIND_1"/>
    <property type="match status" value="1"/>
</dbReference>
<dbReference type="InterPro" id="IPR014001">
    <property type="entry name" value="Helicase_ATP-bd"/>
</dbReference>
<dbReference type="AlphaFoldDB" id="A0A5Q2FBZ4"/>
<dbReference type="InterPro" id="IPR050547">
    <property type="entry name" value="DEAD_box_RNA_helicases"/>
</dbReference>
<evidence type="ECO:0000259" key="9">
    <source>
        <dbReference type="PROSITE" id="PS51192"/>
    </source>
</evidence>
<dbReference type="PROSITE" id="PS51195">
    <property type="entry name" value="Q_MOTIF"/>
    <property type="match status" value="1"/>
</dbReference>
<dbReference type="EC" id="3.6.4.13" evidence="1"/>
<name>A0A5Q2FBZ4_9ACTN</name>
<dbReference type="EMBL" id="CP045725">
    <property type="protein sequence ID" value="QGF24412.1"/>
    <property type="molecule type" value="Genomic_DNA"/>
</dbReference>
<dbReference type="SMART" id="SM00490">
    <property type="entry name" value="HELICc"/>
    <property type="match status" value="1"/>
</dbReference>
<protein>
    <recommendedName>
        <fullName evidence="1">RNA helicase</fullName>
        <ecNumber evidence="1">3.6.4.13</ecNumber>
    </recommendedName>
</protein>
<evidence type="ECO:0000313" key="13">
    <source>
        <dbReference type="Proteomes" id="UP000386847"/>
    </source>
</evidence>
<dbReference type="SUPFAM" id="SSF52540">
    <property type="entry name" value="P-loop containing nucleoside triphosphate hydrolases"/>
    <property type="match status" value="1"/>
</dbReference>
<dbReference type="KEGG" id="rain:Rai3103_12965"/>
<evidence type="ECO:0000256" key="4">
    <source>
        <dbReference type="ARBA" id="ARBA00022806"/>
    </source>
</evidence>
<dbReference type="CDD" id="cd00268">
    <property type="entry name" value="DEADc"/>
    <property type="match status" value="1"/>
</dbReference>
<evidence type="ECO:0000256" key="3">
    <source>
        <dbReference type="ARBA" id="ARBA00022801"/>
    </source>
</evidence>
<dbReference type="PROSITE" id="PS00039">
    <property type="entry name" value="DEAD_ATP_HELICASE"/>
    <property type="match status" value="1"/>
</dbReference>
<feature type="short sequence motif" description="Q motif" evidence="6">
    <location>
        <begin position="6"/>
        <end position="34"/>
    </location>
</feature>
<feature type="domain" description="DEAD-box RNA helicase Q" evidence="11">
    <location>
        <begin position="6"/>
        <end position="34"/>
    </location>
</feature>
<feature type="compositionally biased region" description="Basic residues" evidence="8">
    <location>
        <begin position="430"/>
        <end position="444"/>
    </location>
</feature>
<dbReference type="Gene3D" id="3.40.50.300">
    <property type="entry name" value="P-loop containing nucleotide triphosphate hydrolases"/>
    <property type="match status" value="2"/>
</dbReference>
<evidence type="ECO:0000256" key="2">
    <source>
        <dbReference type="ARBA" id="ARBA00022741"/>
    </source>
</evidence>
<keyword evidence="3 7" id="KW-0378">Hydrolase</keyword>
<dbReference type="GO" id="GO:0009409">
    <property type="term" value="P:response to cold"/>
    <property type="evidence" value="ECO:0007669"/>
    <property type="project" value="TreeGrafter"/>
</dbReference>
<feature type="domain" description="Helicase C-terminal" evidence="10">
    <location>
        <begin position="242"/>
        <end position="390"/>
    </location>
</feature>
<dbReference type="PROSITE" id="PS51194">
    <property type="entry name" value="HELICASE_CTER"/>
    <property type="match status" value="1"/>
</dbReference>
<dbReference type="RefSeq" id="WP_153572941.1">
    <property type="nucleotide sequence ID" value="NZ_CP045725.1"/>
</dbReference>
<keyword evidence="4 7" id="KW-0347">Helicase</keyword>
<dbReference type="InterPro" id="IPR000629">
    <property type="entry name" value="RNA-helicase_DEAD-box_CS"/>
</dbReference>
<dbReference type="CDD" id="cd18787">
    <property type="entry name" value="SF2_C_DEAD"/>
    <property type="match status" value="1"/>
</dbReference>
<dbReference type="Pfam" id="PF00271">
    <property type="entry name" value="Helicase_C"/>
    <property type="match status" value="1"/>
</dbReference>
<dbReference type="GO" id="GO:0005840">
    <property type="term" value="C:ribosome"/>
    <property type="evidence" value="ECO:0007669"/>
    <property type="project" value="TreeGrafter"/>
</dbReference>
<organism evidence="12 13">
    <name type="scientific">Raineyella fluvialis</name>
    <dbReference type="NCBI Taxonomy" id="2662261"/>
    <lineage>
        <taxon>Bacteria</taxon>
        <taxon>Bacillati</taxon>
        <taxon>Actinomycetota</taxon>
        <taxon>Actinomycetes</taxon>
        <taxon>Propionibacteriales</taxon>
        <taxon>Propionibacteriaceae</taxon>
        <taxon>Raineyella</taxon>
    </lineage>
</organism>
<dbReference type="InterPro" id="IPR044742">
    <property type="entry name" value="DEAD/DEAH_RhlB"/>
</dbReference>
<dbReference type="PANTHER" id="PTHR47963:SF8">
    <property type="entry name" value="ATP-DEPENDENT RNA HELICASE DEAD"/>
    <property type="match status" value="1"/>
</dbReference>
<dbReference type="Proteomes" id="UP000386847">
    <property type="component" value="Chromosome"/>
</dbReference>
<dbReference type="GO" id="GO:0005524">
    <property type="term" value="F:ATP binding"/>
    <property type="evidence" value="ECO:0007669"/>
    <property type="project" value="UniProtKB-KW"/>
</dbReference>
<gene>
    <name evidence="12" type="ORF">Rai3103_12965</name>
</gene>
<reference evidence="12 13" key="1">
    <citation type="submission" date="2019-10" db="EMBL/GenBank/DDBJ databases">
        <title>Genomic analysis of Raineyella sp. CBA3103.</title>
        <authorList>
            <person name="Roh S.W."/>
        </authorList>
    </citation>
    <scope>NUCLEOTIDE SEQUENCE [LARGE SCALE GENOMIC DNA]</scope>
    <source>
        <strain evidence="12 13">CBA3103</strain>
    </source>
</reference>
<sequence>MSDNTTTFTDLGVDAAFGDALAEHGIVHPFPIQEMAIPIALQGTDLIGQARTGTGKTLAFGLPLLQRIDLPTDTDEGHGTSPQALVIAPTRELANQVGKDLVTASAKTTARILTVYGGTPYEPQLEALAAGIDVVVGTPGRLLDLANRRALDLSRVRIAVLDEADEMLDLGFLPDVERLMAKTAKNRQTLMFSATMPAPIVALARAHLHAPVNIRAEHQEDVQTVPATRQFIYQAHPLDKPEVIARILQAKDRDRVMIFCRTKRGAQRLADDLCERGFSAAAIHGDRTQAAREQALRRFREGRIDVLVATDVAARGIDVTGVTHVINYECPEDSSTYVHRIGRTGRAGAEGVAVTLVDWADLTRWKVINKTLGLDLPEPQETYSTSEHLFTELGIDPAATSQVGPPKPTSGAAGHKGGKTTAAPVTGARHAGHRSPTRSAAPRHTRTEGRPESTRATVDTPATPADTATGEAVAPRRRRRRRIRREGGGAESSPAPAE</sequence>
<accession>A0A5Q2FBZ4</accession>
<evidence type="ECO:0000256" key="5">
    <source>
        <dbReference type="ARBA" id="ARBA00022840"/>
    </source>
</evidence>
<keyword evidence="13" id="KW-1185">Reference proteome</keyword>